<dbReference type="Proteomes" id="UP000505355">
    <property type="component" value="Chromosome"/>
</dbReference>
<dbReference type="RefSeq" id="WP_173417533.1">
    <property type="nucleotide sequence ID" value="NZ_CP054139.1"/>
</dbReference>
<keyword evidence="3" id="KW-1185">Reference proteome</keyword>
<dbReference type="AlphaFoldDB" id="A0A7D4PWY6"/>
<evidence type="ECO:0000313" key="3">
    <source>
        <dbReference type="Proteomes" id="UP000505355"/>
    </source>
</evidence>
<proteinExistence type="predicted"/>
<organism evidence="2 3">
    <name type="scientific">Mucilaginibacter mali</name>
    <dbReference type="NCBI Taxonomy" id="2740462"/>
    <lineage>
        <taxon>Bacteria</taxon>
        <taxon>Pseudomonadati</taxon>
        <taxon>Bacteroidota</taxon>
        <taxon>Sphingobacteriia</taxon>
        <taxon>Sphingobacteriales</taxon>
        <taxon>Sphingobacteriaceae</taxon>
        <taxon>Mucilaginibacter</taxon>
    </lineage>
</organism>
<feature type="compositionally biased region" description="Basic and acidic residues" evidence="1">
    <location>
        <begin position="47"/>
        <end position="57"/>
    </location>
</feature>
<gene>
    <name evidence="2" type="ORF">HQ865_25080</name>
</gene>
<name>A0A7D4PWY6_9SPHI</name>
<dbReference type="KEGG" id="mmab:HQ865_25080"/>
<protein>
    <submittedName>
        <fullName evidence="2">DUF3606 domain-containing protein</fullName>
    </submittedName>
</protein>
<evidence type="ECO:0000256" key="1">
    <source>
        <dbReference type="SAM" id="MobiDB-lite"/>
    </source>
</evidence>
<dbReference type="EMBL" id="CP054139">
    <property type="protein sequence ID" value="QKJ32888.1"/>
    <property type="molecule type" value="Genomic_DNA"/>
</dbReference>
<sequence>MATRGAKVERNSVSEQPHELKYEAKKEGTSAKNVEAAKKSTGSNQRKTVEKRLASKK</sequence>
<evidence type="ECO:0000313" key="2">
    <source>
        <dbReference type="EMBL" id="QKJ32888.1"/>
    </source>
</evidence>
<feature type="region of interest" description="Disordered" evidence="1">
    <location>
        <begin position="1"/>
        <end position="57"/>
    </location>
</feature>
<reference evidence="2 3" key="1">
    <citation type="submission" date="2020-05" db="EMBL/GenBank/DDBJ databases">
        <title>Mucilaginibacter mali sp. nov.</title>
        <authorList>
            <person name="Kim H.S."/>
            <person name="Lee K.C."/>
            <person name="Suh M.K."/>
            <person name="Kim J.-S."/>
            <person name="Han K.-I."/>
            <person name="Eom M.K."/>
            <person name="Shin Y.K."/>
            <person name="Lee J.-S."/>
        </authorList>
    </citation>
    <scope>NUCLEOTIDE SEQUENCE [LARGE SCALE GENOMIC DNA]</scope>
    <source>
        <strain evidence="2 3">G2-14</strain>
    </source>
</reference>
<feature type="compositionally biased region" description="Basic and acidic residues" evidence="1">
    <location>
        <begin position="1"/>
        <end position="29"/>
    </location>
</feature>
<accession>A0A7D4PWY6</accession>